<sequence length="294" mass="32833">MMYKDLLDLYDKLEAYKVVAPPAHTTITPKIGVLLNPDGNFMGAMYINETAIVPCTEQSEYRTSNIAPHLIHDNLSYVGNLPGYEDRFAAYMEQLEDYIGHVDDPLAKAVYTHAGTGLLLDELKPITDSIPVPIKSIAVSFGIPGMNTTINYDWTRYYVDSLPINGVCSITGEPAYIPYGYPKNLRKQGDMTKLFLNPKAEESVDDRPVCAPGYVASQKICHALQWLTSAPNVTAGNDDGPLYNYVTIREYAKIHGVNPANVRQKILRGTLEAERLGNEWLIDKNTPYTDARRR</sequence>
<dbReference type="Pfam" id="PF09709">
    <property type="entry name" value="Cas_Csd1"/>
    <property type="match status" value="1"/>
</dbReference>
<name>A0ABX2HPE8_9FIRM</name>
<organism evidence="1 2">
    <name type="scientific">Enterocloster aldenensis</name>
    <dbReference type="NCBI Taxonomy" id="358742"/>
    <lineage>
        <taxon>Bacteria</taxon>
        <taxon>Bacillati</taxon>
        <taxon>Bacillota</taxon>
        <taxon>Clostridia</taxon>
        <taxon>Lachnospirales</taxon>
        <taxon>Lachnospiraceae</taxon>
        <taxon>Enterocloster</taxon>
    </lineage>
</organism>
<dbReference type="EMBL" id="JAAITT010000036">
    <property type="protein sequence ID" value="NSJ51217.1"/>
    <property type="molecule type" value="Genomic_DNA"/>
</dbReference>
<comment type="caution">
    <text evidence="1">The sequence shown here is derived from an EMBL/GenBank/DDBJ whole genome shotgun (WGS) entry which is preliminary data.</text>
</comment>
<dbReference type="RefSeq" id="WP_165641616.1">
    <property type="nucleotide sequence ID" value="NZ_JAAITT010000036.1"/>
</dbReference>
<keyword evidence="2" id="KW-1185">Reference proteome</keyword>
<evidence type="ECO:0000313" key="2">
    <source>
        <dbReference type="Proteomes" id="UP000669239"/>
    </source>
</evidence>
<reference evidence="1 2" key="1">
    <citation type="journal article" date="2020" name="Cell Host Microbe">
        <title>Functional and Genomic Variation between Human-Derived Isolates of Lachnospiraceae Reveals Inter- and Intra-Species Diversity.</title>
        <authorList>
            <person name="Sorbara M.T."/>
            <person name="Littmann E.R."/>
            <person name="Fontana E."/>
            <person name="Moody T.U."/>
            <person name="Kohout C.E."/>
            <person name="Gjonbalaj M."/>
            <person name="Eaton V."/>
            <person name="Seok R."/>
            <person name="Leiner I.M."/>
            <person name="Pamer E.G."/>
        </authorList>
    </citation>
    <scope>NUCLEOTIDE SEQUENCE [LARGE SCALE GENOMIC DNA]</scope>
    <source>
        <strain evidence="1 2">MSK.1.17</strain>
    </source>
</reference>
<evidence type="ECO:0000313" key="1">
    <source>
        <dbReference type="EMBL" id="NSJ51217.1"/>
    </source>
</evidence>
<dbReference type="Proteomes" id="UP000669239">
    <property type="component" value="Unassembled WGS sequence"/>
</dbReference>
<protein>
    <submittedName>
        <fullName evidence="1">Uncharacterized protein</fullName>
    </submittedName>
</protein>
<dbReference type="InterPro" id="IPR010144">
    <property type="entry name" value="CRISPR-assoc_prot_Csd1-typ"/>
</dbReference>
<gene>
    <name evidence="1" type="ORF">G5B36_21260</name>
</gene>
<proteinExistence type="predicted"/>
<accession>A0ABX2HPE8</accession>